<dbReference type="Pfam" id="PF02803">
    <property type="entry name" value="Thiolase_C"/>
    <property type="match status" value="1"/>
</dbReference>
<dbReference type="RefSeq" id="WP_407884412.1">
    <property type="nucleotide sequence ID" value="NZ_BQXO01000005.1"/>
</dbReference>
<evidence type="ECO:0000256" key="3">
    <source>
        <dbReference type="ARBA" id="ARBA00022679"/>
    </source>
</evidence>
<dbReference type="PROSITE" id="PS00737">
    <property type="entry name" value="THIOLASE_2"/>
    <property type="match status" value="1"/>
</dbReference>
<evidence type="ECO:0000256" key="5">
    <source>
        <dbReference type="ARBA" id="ARBA00030755"/>
    </source>
</evidence>
<dbReference type="InterPro" id="IPR020615">
    <property type="entry name" value="Thiolase_acyl_enz_int_AS"/>
</dbReference>
<dbReference type="InterPro" id="IPR020610">
    <property type="entry name" value="Thiolase_AS"/>
</dbReference>
<dbReference type="PANTHER" id="PTHR18919">
    <property type="entry name" value="ACETYL-COA C-ACYLTRANSFERASE"/>
    <property type="match status" value="1"/>
</dbReference>
<dbReference type="InterPro" id="IPR016039">
    <property type="entry name" value="Thiolase-like"/>
</dbReference>
<comment type="caution">
    <text evidence="9">The sequence shown here is derived from an EMBL/GenBank/DDBJ whole genome shotgun (WGS) entry which is preliminary data.</text>
</comment>
<dbReference type="PANTHER" id="PTHR18919:SF107">
    <property type="entry name" value="ACETYL-COA ACETYLTRANSFERASE, CYTOSOLIC"/>
    <property type="match status" value="1"/>
</dbReference>
<dbReference type="Pfam" id="PF00108">
    <property type="entry name" value="Thiolase_N"/>
    <property type="match status" value="1"/>
</dbReference>
<dbReference type="PIRSF" id="PIRSF000429">
    <property type="entry name" value="Ac-CoA_Ac_transf"/>
    <property type="match status" value="1"/>
</dbReference>
<protein>
    <recommendedName>
        <fullName evidence="2">acetyl-CoA C-acetyltransferase</fullName>
        <ecNumber evidence="2">2.3.1.9</ecNumber>
    </recommendedName>
    <alternativeName>
        <fullName evidence="5">Acetoacetyl-CoA thiolase</fullName>
    </alternativeName>
</protein>
<accession>A0ABQ5JQP9</accession>
<dbReference type="Proteomes" id="UP001628078">
    <property type="component" value="Unassembled WGS sequence"/>
</dbReference>
<dbReference type="InterPro" id="IPR020613">
    <property type="entry name" value="Thiolase_CS"/>
</dbReference>
<dbReference type="InterPro" id="IPR020617">
    <property type="entry name" value="Thiolase_C"/>
</dbReference>
<feature type="domain" description="Thiolase C-terminal" evidence="8">
    <location>
        <begin position="270"/>
        <end position="390"/>
    </location>
</feature>
<gene>
    <name evidence="9" type="ORF">JCM31185_16320</name>
</gene>
<proteinExistence type="inferred from homology"/>
<keyword evidence="3 6" id="KW-0808">Transferase</keyword>
<evidence type="ECO:0000256" key="6">
    <source>
        <dbReference type="RuleBase" id="RU003557"/>
    </source>
</evidence>
<evidence type="ECO:0000256" key="1">
    <source>
        <dbReference type="ARBA" id="ARBA00010982"/>
    </source>
</evidence>
<evidence type="ECO:0000259" key="8">
    <source>
        <dbReference type="Pfam" id="PF02803"/>
    </source>
</evidence>
<keyword evidence="4 6" id="KW-0012">Acyltransferase</keyword>
<name>A0ABQ5JQP9_9LACO</name>
<feature type="domain" description="Thiolase N-terminal" evidence="7">
    <location>
        <begin position="4"/>
        <end position="262"/>
    </location>
</feature>
<dbReference type="PROSITE" id="PS00098">
    <property type="entry name" value="THIOLASE_1"/>
    <property type="match status" value="1"/>
</dbReference>
<dbReference type="EMBL" id="BQXO01000005">
    <property type="protein sequence ID" value="GKT06345.1"/>
    <property type="molecule type" value="Genomic_DNA"/>
</dbReference>
<dbReference type="NCBIfam" id="TIGR01930">
    <property type="entry name" value="AcCoA-C-Actrans"/>
    <property type="match status" value="1"/>
</dbReference>
<evidence type="ECO:0000313" key="9">
    <source>
        <dbReference type="EMBL" id="GKT06345.1"/>
    </source>
</evidence>
<sequence>MDDVVIVSAVRTPIGKIGGQLASFSAVELGILVAKAAIERAQIDPAVIDQTIFGNVLQAGSGQNVSRQIGIRAGVPEHSPAMTINEVCGSGLKAIRLGQAAIAMGDADTVLVGGTESMSQAPYLATNMRFGTKFGDTTLIDSMEHDGLTDAFSGVPMGMTAENVAEVYHVSRKQQDEFALASHRKAAAASDNHRFTAEILPITVESRHGEKTLTRDETIREDTSLAQLAKLKTIFKVDGTVTAGNAAPLNDGASALILMRRSKATSLGLSPLATITGYQEVGVDPQLMGYSPVTAITKLFAKTGQQIADIDLFEINEAFAAPSVAVARDLQIPIDKLNPNGGSIAIGHPIGATGARLITSLIYALKQTQQQTGLASMCIGGGLGMAMTLKVES</sequence>
<dbReference type="CDD" id="cd00751">
    <property type="entry name" value="thiolase"/>
    <property type="match status" value="1"/>
</dbReference>
<evidence type="ECO:0000313" key="10">
    <source>
        <dbReference type="Proteomes" id="UP001628078"/>
    </source>
</evidence>
<keyword evidence="10" id="KW-1185">Reference proteome</keyword>
<dbReference type="InterPro" id="IPR020616">
    <property type="entry name" value="Thiolase_N"/>
</dbReference>
<dbReference type="InterPro" id="IPR002155">
    <property type="entry name" value="Thiolase"/>
</dbReference>
<evidence type="ECO:0000256" key="4">
    <source>
        <dbReference type="ARBA" id="ARBA00023315"/>
    </source>
</evidence>
<dbReference type="Gene3D" id="3.40.47.10">
    <property type="match status" value="2"/>
</dbReference>
<evidence type="ECO:0000256" key="2">
    <source>
        <dbReference type="ARBA" id="ARBA00012705"/>
    </source>
</evidence>
<reference evidence="9 10" key="1">
    <citation type="submission" date="2022-03" db="EMBL/GenBank/DDBJ databases">
        <title>Draft genome sequence of Furfurilactobacillus curtus JCM 31185.</title>
        <authorList>
            <person name="Suzuki S."/>
            <person name="Endo A."/>
            <person name="Kajikawa A."/>
        </authorList>
    </citation>
    <scope>NUCLEOTIDE SEQUENCE [LARGE SCALE GENOMIC DNA]</scope>
    <source>
        <strain evidence="9 10">JCM 31185</strain>
    </source>
</reference>
<evidence type="ECO:0000259" key="7">
    <source>
        <dbReference type="Pfam" id="PF00108"/>
    </source>
</evidence>
<dbReference type="EC" id="2.3.1.9" evidence="2"/>
<organism evidence="9 10">
    <name type="scientific">Furfurilactobacillus curtus</name>
    <dbReference type="NCBI Taxonomy" id="1746200"/>
    <lineage>
        <taxon>Bacteria</taxon>
        <taxon>Bacillati</taxon>
        <taxon>Bacillota</taxon>
        <taxon>Bacilli</taxon>
        <taxon>Lactobacillales</taxon>
        <taxon>Lactobacillaceae</taxon>
        <taxon>Furfurilactobacillus</taxon>
    </lineage>
</organism>
<dbReference type="PROSITE" id="PS00099">
    <property type="entry name" value="THIOLASE_3"/>
    <property type="match status" value="1"/>
</dbReference>
<dbReference type="SUPFAM" id="SSF53901">
    <property type="entry name" value="Thiolase-like"/>
    <property type="match status" value="2"/>
</dbReference>
<comment type="similarity">
    <text evidence="1 6">Belongs to the thiolase-like superfamily. Thiolase family.</text>
</comment>